<dbReference type="PANTHER" id="PTHR43798">
    <property type="entry name" value="MONOACYLGLYCEROL LIPASE"/>
    <property type="match status" value="1"/>
</dbReference>
<dbReference type="InterPro" id="IPR029058">
    <property type="entry name" value="AB_hydrolase_fold"/>
</dbReference>
<evidence type="ECO:0000259" key="2">
    <source>
        <dbReference type="Pfam" id="PF00561"/>
    </source>
</evidence>
<protein>
    <submittedName>
        <fullName evidence="3">Pimeloyl-ACP methyl ester carboxylesterase</fullName>
    </submittedName>
</protein>
<organism evidence="3 4">
    <name type="scientific">Sphingorhabdus rigui</name>
    <dbReference type="NCBI Taxonomy" id="1282858"/>
    <lineage>
        <taxon>Bacteria</taxon>
        <taxon>Pseudomonadati</taxon>
        <taxon>Pseudomonadota</taxon>
        <taxon>Alphaproteobacteria</taxon>
        <taxon>Sphingomonadales</taxon>
        <taxon>Sphingomonadaceae</taxon>
        <taxon>Sphingorhabdus</taxon>
    </lineage>
</organism>
<dbReference type="PANTHER" id="PTHR43798:SF33">
    <property type="entry name" value="HYDROLASE, PUTATIVE (AFU_ORTHOLOGUE AFUA_2G14860)-RELATED"/>
    <property type="match status" value="1"/>
</dbReference>
<feature type="domain" description="AB hydrolase-1" evidence="2">
    <location>
        <begin position="65"/>
        <end position="300"/>
    </location>
</feature>
<sequence length="321" mass="35395">MKRLIKWLVVALVIAVAAVFIWGYAPDTDAAAMETKYSSSASRFAELEPGLRVHYRDEGNRDGRVLVLIHGSNASLHTWEPWVQILSKEYRIISMDLPGHGLTGQNPSGTYDSATYVGVVDRLLTRLNVKKAIIGGNSMGGGVTWMYTLTHPEKVEAMLLVDASGQPTAKSGNLPIGFRLMRMPVIKEAARFIAPRSIFEASVKTSMSVQSKIDAQLVDRYWELNRYPGNREATMKRFANLRNMHAGNTEKLAAIKVPAMIMWGEEDNLIPVSAARWFADALPQAKLIIYPGVGHIPMEEIPEKSAADVKAWLDGLPPPAA</sequence>
<dbReference type="GO" id="GO:0016020">
    <property type="term" value="C:membrane"/>
    <property type="evidence" value="ECO:0007669"/>
    <property type="project" value="TreeGrafter"/>
</dbReference>
<dbReference type="Proteomes" id="UP000581447">
    <property type="component" value="Unassembled WGS sequence"/>
</dbReference>
<feature type="transmembrane region" description="Helical" evidence="1">
    <location>
        <begin position="7"/>
        <end position="25"/>
    </location>
</feature>
<keyword evidence="4" id="KW-1185">Reference proteome</keyword>
<evidence type="ECO:0000256" key="1">
    <source>
        <dbReference type="SAM" id="Phobius"/>
    </source>
</evidence>
<evidence type="ECO:0000313" key="4">
    <source>
        <dbReference type="Proteomes" id="UP000581447"/>
    </source>
</evidence>
<dbReference type="Pfam" id="PF00561">
    <property type="entry name" value="Abhydrolase_1"/>
    <property type="match status" value="1"/>
</dbReference>
<proteinExistence type="predicted"/>
<dbReference type="SUPFAM" id="SSF53474">
    <property type="entry name" value="alpha/beta-Hydrolases"/>
    <property type="match status" value="1"/>
</dbReference>
<accession>A0A840B2J9</accession>
<dbReference type="PRINTS" id="PR00111">
    <property type="entry name" value="ABHYDROLASE"/>
</dbReference>
<keyword evidence="1" id="KW-0472">Membrane</keyword>
<keyword evidence="1" id="KW-0812">Transmembrane</keyword>
<dbReference type="RefSeq" id="WP_183940109.1">
    <property type="nucleotide sequence ID" value="NZ_BAABBG010000001.1"/>
</dbReference>
<gene>
    <name evidence="3" type="ORF">GGR91_000707</name>
</gene>
<dbReference type="AlphaFoldDB" id="A0A840B2J9"/>
<reference evidence="3 4" key="1">
    <citation type="submission" date="2020-08" db="EMBL/GenBank/DDBJ databases">
        <title>Genomic Encyclopedia of Type Strains, Phase IV (KMG-IV): sequencing the most valuable type-strain genomes for metagenomic binning, comparative biology and taxonomic classification.</title>
        <authorList>
            <person name="Goeker M."/>
        </authorList>
    </citation>
    <scope>NUCLEOTIDE SEQUENCE [LARGE SCALE GENOMIC DNA]</scope>
    <source>
        <strain evidence="3 4">DSM 29050</strain>
    </source>
</reference>
<dbReference type="InterPro" id="IPR050266">
    <property type="entry name" value="AB_hydrolase_sf"/>
</dbReference>
<name>A0A840B2J9_9SPHN</name>
<dbReference type="Gene3D" id="3.40.50.1820">
    <property type="entry name" value="alpha/beta hydrolase"/>
    <property type="match status" value="1"/>
</dbReference>
<dbReference type="InterPro" id="IPR000073">
    <property type="entry name" value="AB_hydrolase_1"/>
</dbReference>
<dbReference type="EMBL" id="JACIEA010000001">
    <property type="protein sequence ID" value="MBB3942485.1"/>
    <property type="molecule type" value="Genomic_DNA"/>
</dbReference>
<comment type="caution">
    <text evidence="3">The sequence shown here is derived from an EMBL/GenBank/DDBJ whole genome shotgun (WGS) entry which is preliminary data.</text>
</comment>
<evidence type="ECO:0000313" key="3">
    <source>
        <dbReference type="EMBL" id="MBB3942485.1"/>
    </source>
</evidence>
<keyword evidence="1" id="KW-1133">Transmembrane helix</keyword>